<keyword evidence="2" id="KW-0378">Hydrolase</keyword>
<keyword evidence="1" id="KW-0479">Metal-binding</keyword>
<name>A0ABV1SFG8_9RHOB</name>
<evidence type="ECO:0000256" key="2">
    <source>
        <dbReference type="ARBA" id="ARBA00022801"/>
    </source>
</evidence>
<evidence type="ECO:0000313" key="5">
    <source>
        <dbReference type="Proteomes" id="UP001438953"/>
    </source>
</evidence>
<dbReference type="Gene3D" id="1.10.3210.10">
    <property type="entry name" value="Hypothetical protein af1432"/>
    <property type="match status" value="1"/>
</dbReference>
<evidence type="ECO:0000313" key="4">
    <source>
        <dbReference type="EMBL" id="MER5171639.1"/>
    </source>
</evidence>
<dbReference type="EMBL" id="JAYWLC010000004">
    <property type="protein sequence ID" value="MER5171639.1"/>
    <property type="molecule type" value="Genomic_DNA"/>
</dbReference>
<dbReference type="RefSeq" id="WP_350936125.1">
    <property type="nucleotide sequence ID" value="NZ_JAYWLC010000004.1"/>
</dbReference>
<dbReference type="Proteomes" id="UP001438953">
    <property type="component" value="Unassembled WGS sequence"/>
</dbReference>
<dbReference type="InterPro" id="IPR006674">
    <property type="entry name" value="HD_domain"/>
</dbReference>
<protein>
    <submittedName>
        <fullName evidence="4">HD domain-containing protein</fullName>
    </submittedName>
</protein>
<dbReference type="Pfam" id="PF13023">
    <property type="entry name" value="HD_3"/>
    <property type="match status" value="1"/>
</dbReference>
<feature type="domain" description="HD" evidence="3">
    <location>
        <begin position="23"/>
        <end position="190"/>
    </location>
</feature>
<evidence type="ECO:0000256" key="1">
    <source>
        <dbReference type="ARBA" id="ARBA00022723"/>
    </source>
</evidence>
<reference evidence="4 5" key="1">
    <citation type="submission" date="2024-01" db="EMBL/GenBank/DDBJ databases">
        <authorList>
            <person name="Deng Y."/>
            <person name="Su J."/>
        </authorList>
    </citation>
    <scope>NUCLEOTIDE SEQUENCE [LARGE SCALE GENOMIC DNA]</scope>
    <source>
        <strain evidence="4 5">CPCC 100088</strain>
    </source>
</reference>
<proteinExistence type="predicted"/>
<dbReference type="SUPFAM" id="SSF109604">
    <property type="entry name" value="HD-domain/PDEase-like"/>
    <property type="match status" value="1"/>
</dbReference>
<comment type="caution">
    <text evidence="4">The sequence shown here is derived from an EMBL/GenBank/DDBJ whole genome shotgun (WGS) entry which is preliminary data.</text>
</comment>
<dbReference type="PANTHER" id="PTHR11845">
    <property type="entry name" value="5'-DEOXYNUCLEOTIDASE HDDC2"/>
    <property type="match status" value="1"/>
</dbReference>
<evidence type="ECO:0000259" key="3">
    <source>
        <dbReference type="Pfam" id="PF13023"/>
    </source>
</evidence>
<sequence>MTQTADTASTQRLDRQLAFLAEAEKLKGVVRATPVMDDSRFENSAEHSWSLALWALVLADQAAPEVDPVRAIKMLLLHDIVEIDVGDVPIHSAGGKAHDSAEIAAAEDRAAERIFGLLPADMAEDFLATWREFEANETPTAIYAKSLDRAQPVMLNLQSGGGSWREYKVTWTQLEDRVGCKINRGIPGVWEAIKARIFPWFQDNRRV</sequence>
<reference evidence="4 5" key="2">
    <citation type="submission" date="2024-06" db="EMBL/GenBank/DDBJ databases">
        <title>Thioclava kandeliae sp. nov. from a rhizosphere soil sample of Kandelia candel in a mangrove.</title>
        <authorList>
            <person name="Mu T."/>
        </authorList>
    </citation>
    <scope>NUCLEOTIDE SEQUENCE [LARGE SCALE GENOMIC DNA]</scope>
    <source>
        <strain evidence="4 5">CPCC 100088</strain>
    </source>
</reference>
<keyword evidence="5" id="KW-1185">Reference proteome</keyword>
<accession>A0ABV1SFG8</accession>
<gene>
    <name evidence="4" type="ORF">VSX56_07605</name>
</gene>
<dbReference type="InterPro" id="IPR039356">
    <property type="entry name" value="YfbR/HDDC2"/>
</dbReference>
<dbReference type="PANTHER" id="PTHR11845:SF13">
    <property type="entry name" value="5'-DEOXYNUCLEOTIDASE HDDC2"/>
    <property type="match status" value="1"/>
</dbReference>
<organism evidence="4 5">
    <name type="scientific">Thioclava kandeliae</name>
    <dbReference type="NCBI Taxonomy" id="3070818"/>
    <lineage>
        <taxon>Bacteria</taxon>
        <taxon>Pseudomonadati</taxon>
        <taxon>Pseudomonadota</taxon>
        <taxon>Alphaproteobacteria</taxon>
        <taxon>Rhodobacterales</taxon>
        <taxon>Paracoccaceae</taxon>
        <taxon>Thioclava</taxon>
    </lineage>
</organism>